<keyword evidence="5 6" id="KW-0238">DNA-binding</keyword>
<dbReference type="Pfam" id="PF14487">
    <property type="entry name" value="DarT"/>
    <property type="match status" value="1"/>
</dbReference>
<comment type="caution">
    <text evidence="6">Lacks conserved residue(s) required for the propagation of feature annotation.</text>
</comment>
<dbReference type="PROSITE" id="PS52018">
    <property type="entry name" value="DART"/>
    <property type="match status" value="1"/>
</dbReference>
<accession>A0A840WC09</accession>
<dbReference type="Proteomes" id="UP000579647">
    <property type="component" value="Unassembled WGS sequence"/>
</dbReference>
<evidence type="ECO:0000256" key="1">
    <source>
        <dbReference type="ARBA" id="ARBA00022649"/>
    </source>
</evidence>
<keyword evidence="10" id="KW-1185">Reference proteome</keyword>
<proteinExistence type="inferred from homology"/>
<reference evidence="9 10" key="1">
    <citation type="submission" date="2020-08" db="EMBL/GenBank/DDBJ databases">
        <title>Sequencing the genomes of 1000 actinobacteria strains.</title>
        <authorList>
            <person name="Klenk H.-P."/>
        </authorList>
    </citation>
    <scope>NUCLEOTIDE SEQUENCE [LARGE SCALE GENOMIC DNA]</scope>
    <source>
        <strain evidence="9 10">DSM 44598</strain>
    </source>
</reference>
<evidence type="ECO:0000256" key="7">
    <source>
        <dbReference type="SAM" id="MobiDB-lite"/>
    </source>
</evidence>
<sequence length="248" mass="26684">MTSSPTPPTAEPPGSEPSVPDALRACGATRLAHFTPAVNLSFILEDGRIRSSADLAEKSPDCFSPTDRERFDGHPDKICCTFEYPNGYYLAQARNKPAFTNYRDWVCLFLDISLVTRPGTLFAPHNAATGGGAHLRAGGAGLASCFAAQVGTWRRGARHLPGATTDLQAEVLVPGPIAVEHISAVAVRTAEQATAERSRLTMLGLDPDTFTWVVSPHLFDKEELRRRIHGGIDIPLIPWAPSADGETV</sequence>
<evidence type="ECO:0000256" key="5">
    <source>
        <dbReference type="ARBA" id="ARBA00023125"/>
    </source>
</evidence>
<evidence type="ECO:0000259" key="8">
    <source>
        <dbReference type="PROSITE" id="PS52018"/>
    </source>
</evidence>
<protein>
    <recommendedName>
        <fullName evidence="8">DarT domain-containing protein</fullName>
    </recommendedName>
</protein>
<dbReference type="EMBL" id="JACHDO010000001">
    <property type="protein sequence ID" value="MBB5493692.1"/>
    <property type="molecule type" value="Genomic_DNA"/>
</dbReference>
<keyword evidence="3" id="KW-0808">Transferase</keyword>
<comment type="similarity">
    <text evidence="6">Belongs to the DarT ADP-ribosyltransferase family.</text>
</comment>
<evidence type="ECO:0000313" key="10">
    <source>
        <dbReference type="Proteomes" id="UP000579647"/>
    </source>
</evidence>
<keyword evidence="1 6" id="KW-1277">Toxin-antitoxin system</keyword>
<evidence type="ECO:0000256" key="3">
    <source>
        <dbReference type="ARBA" id="ARBA00022679"/>
    </source>
</evidence>
<evidence type="ECO:0000256" key="4">
    <source>
        <dbReference type="ARBA" id="ARBA00022695"/>
    </source>
</evidence>
<dbReference type="GO" id="GO:0016779">
    <property type="term" value="F:nucleotidyltransferase activity"/>
    <property type="evidence" value="ECO:0007669"/>
    <property type="project" value="UniProtKB-KW"/>
</dbReference>
<organism evidence="9 10">
    <name type="scientific">Nocardiopsis metallicus</name>
    <dbReference type="NCBI Taxonomy" id="179819"/>
    <lineage>
        <taxon>Bacteria</taxon>
        <taxon>Bacillati</taxon>
        <taxon>Actinomycetota</taxon>
        <taxon>Actinomycetes</taxon>
        <taxon>Streptosporangiales</taxon>
        <taxon>Nocardiopsidaceae</taxon>
        <taxon>Nocardiopsis</taxon>
    </lineage>
</organism>
<feature type="compositionally biased region" description="Pro residues" evidence="7">
    <location>
        <begin position="1"/>
        <end position="15"/>
    </location>
</feature>
<dbReference type="AlphaFoldDB" id="A0A840WC09"/>
<gene>
    <name evidence="9" type="ORF">HNR07_004829</name>
</gene>
<keyword evidence="4" id="KW-0548">Nucleotidyltransferase</keyword>
<evidence type="ECO:0000313" key="9">
    <source>
        <dbReference type="EMBL" id="MBB5493692.1"/>
    </source>
</evidence>
<name>A0A840WC09_9ACTN</name>
<dbReference type="RefSeq" id="WP_184366840.1">
    <property type="nucleotide sequence ID" value="NZ_BAAAKM010000072.1"/>
</dbReference>
<feature type="region of interest" description="Disordered" evidence="7">
    <location>
        <begin position="1"/>
        <end position="21"/>
    </location>
</feature>
<evidence type="ECO:0000256" key="2">
    <source>
        <dbReference type="ARBA" id="ARBA00022676"/>
    </source>
</evidence>
<evidence type="ECO:0000256" key="6">
    <source>
        <dbReference type="PROSITE-ProRule" id="PRU01362"/>
    </source>
</evidence>
<dbReference type="GO" id="GO:0003677">
    <property type="term" value="F:DNA binding"/>
    <property type="evidence" value="ECO:0007669"/>
    <property type="project" value="UniProtKB-UniRule"/>
</dbReference>
<dbReference type="GO" id="GO:0016757">
    <property type="term" value="F:glycosyltransferase activity"/>
    <property type="evidence" value="ECO:0007669"/>
    <property type="project" value="UniProtKB-KW"/>
</dbReference>
<feature type="domain" description="DarT" evidence="8">
    <location>
        <begin position="29"/>
        <end position="220"/>
    </location>
</feature>
<dbReference type="InterPro" id="IPR029494">
    <property type="entry name" value="DarT"/>
</dbReference>
<keyword evidence="2" id="KW-0328">Glycosyltransferase</keyword>
<comment type="caution">
    <text evidence="9">The sequence shown here is derived from an EMBL/GenBank/DDBJ whole genome shotgun (WGS) entry which is preliminary data.</text>
</comment>